<feature type="region of interest" description="Disordered" evidence="1">
    <location>
        <begin position="83"/>
        <end position="109"/>
    </location>
</feature>
<dbReference type="EMBL" id="CAAE01011943">
    <property type="protein sequence ID" value="CAF94176.1"/>
    <property type="molecule type" value="Genomic_DNA"/>
</dbReference>
<protein>
    <submittedName>
        <fullName evidence="2">(spotted green pufferfish) hypothetical protein</fullName>
    </submittedName>
</protein>
<accession>Q4SYV6</accession>
<sequence length="109" mass="11714">LSVCRRGRMSLRLGECQWRAGPSVTVSGRLVMNGPGMHGEDGGERCEASVCWSQSCNFPTCTCKIPPSSPVSSNPSIIYHLSALPRSLSPPPDPRAPSPSLTQTQKTLY</sequence>
<name>Q4SYV6_TETNG</name>
<evidence type="ECO:0000256" key="1">
    <source>
        <dbReference type="SAM" id="MobiDB-lite"/>
    </source>
</evidence>
<reference evidence="2" key="1">
    <citation type="journal article" date="2004" name="Nature">
        <title>Genome duplication in the teleost fish Tetraodon nigroviridis reveals the early vertebrate proto-karyotype.</title>
        <authorList>
            <person name="Jaillon O."/>
            <person name="Aury J.-M."/>
            <person name="Brunet F."/>
            <person name="Petit J.-L."/>
            <person name="Stange-Thomann N."/>
            <person name="Mauceli E."/>
            <person name="Bouneau L."/>
            <person name="Fischer C."/>
            <person name="Ozouf-Costaz C."/>
            <person name="Bernot A."/>
            <person name="Nicaud S."/>
            <person name="Jaffe D."/>
            <person name="Fisher S."/>
            <person name="Lutfalla G."/>
            <person name="Dossat C."/>
            <person name="Segurens B."/>
            <person name="Dasilva C."/>
            <person name="Salanoubat M."/>
            <person name="Levy M."/>
            <person name="Boudet N."/>
            <person name="Castellano S."/>
            <person name="Anthouard V."/>
            <person name="Jubin C."/>
            <person name="Castelli V."/>
            <person name="Katinka M."/>
            <person name="Vacherie B."/>
            <person name="Biemont C."/>
            <person name="Skalli Z."/>
            <person name="Cattolico L."/>
            <person name="Poulain J."/>
            <person name="De Berardinis V."/>
            <person name="Cruaud C."/>
            <person name="Duprat S."/>
            <person name="Brottier P."/>
            <person name="Coutanceau J.-P."/>
            <person name="Gouzy J."/>
            <person name="Parra G."/>
            <person name="Lardier G."/>
            <person name="Chapple C."/>
            <person name="McKernan K.J."/>
            <person name="McEwan P."/>
            <person name="Bosak S."/>
            <person name="Kellis M."/>
            <person name="Volff J.-N."/>
            <person name="Guigo R."/>
            <person name="Zody M.C."/>
            <person name="Mesirov J."/>
            <person name="Lindblad-Toh K."/>
            <person name="Birren B."/>
            <person name="Nusbaum C."/>
            <person name="Kahn D."/>
            <person name="Robinson-Rechavi M."/>
            <person name="Laudet V."/>
            <person name="Schachter V."/>
            <person name="Quetier F."/>
            <person name="Saurin W."/>
            <person name="Scarpelli C."/>
            <person name="Wincker P."/>
            <person name="Lander E.S."/>
            <person name="Weissenbach J."/>
            <person name="Roest Crollius H."/>
        </authorList>
    </citation>
    <scope>NUCLEOTIDE SEQUENCE [LARGE SCALE GENOMIC DNA]</scope>
</reference>
<dbReference type="AlphaFoldDB" id="Q4SYV6"/>
<feature type="non-terminal residue" evidence="2">
    <location>
        <position position="109"/>
    </location>
</feature>
<organism evidence="2">
    <name type="scientific">Tetraodon nigroviridis</name>
    <name type="common">Spotted green pufferfish</name>
    <name type="synonym">Chelonodon nigroviridis</name>
    <dbReference type="NCBI Taxonomy" id="99883"/>
    <lineage>
        <taxon>Eukaryota</taxon>
        <taxon>Metazoa</taxon>
        <taxon>Chordata</taxon>
        <taxon>Craniata</taxon>
        <taxon>Vertebrata</taxon>
        <taxon>Euteleostomi</taxon>
        <taxon>Actinopterygii</taxon>
        <taxon>Neopterygii</taxon>
        <taxon>Teleostei</taxon>
        <taxon>Neoteleostei</taxon>
        <taxon>Acanthomorphata</taxon>
        <taxon>Eupercaria</taxon>
        <taxon>Tetraodontiformes</taxon>
        <taxon>Tetradontoidea</taxon>
        <taxon>Tetraodontidae</taxon>
        <taxon>Tetraodon</taxon>
    </lineage>
</organism>
<evidence type="ECO:0000313" key="2">
    <source>
        <dbReference type="EMBL" id="CAF94176.1"/>
    </source>
</evidence>
<reference evidence="2" key="2">
    <citation type="submission" date="2004-02" db="EMBL/GenBank/DDBJ databases">
        <authorList>
            <consortium name="Genoscope"/>
            <consortium name="Whitehead Institute Centre for Genome Research"/>
        </authorList>
    </citation>
    <scope>NUCLEOTIDE SEQUENCE</scope>
</reference>
<gene>
    <name evidence="2" type="ORF">GSTENG00010147001</name>
</gene>
<dbReference type="KEGG" id="tng:GSTEN00010147G001"/>
<proteinExistence type="predicted"/>
<feature type="compositionally biased region" description="Pro residues" evidence="1">
    <location>
        <begin position="88"/>
        <end position="97"/>
    </location>
</feature>
<comment type="caution">
    <text evidence="2">The sequence shown here is derived from an EMBL/GenBank/DDBJ whole genome shotgun (WGS) entry which is preliminary data.</text>
</comment>